<comment type="caution">
    <text evidence="2">The sequence shown here is derived from an EMBL/GenBank/DDBJ whole genome shotgun (WGS) entry which is preliminary data.</text>
</comment>
<sequence length="111" mass="11898">MRMKSGGKYKNNGIGSRNISLKTCRRKNTLRDSDEARGRRRRALVTGGRAGARSWPSVECTRSNGTAARGRTGAPQIVAQGRRAASATPTPHAGGHLSILYHNIGSSLRSI</sequence>
<dbReference type="AlphaFoldDB" id="A0A4C1X8J3"/>
<dbReference type="EMBL" id="BGZK01000755">
    <property type="protein sequence ID" value="GBP59212.1"/>
    <property type="molecule type" value="Genomic_DNA"/>
</dbReference>
<feature type="compositionally biased region" description="Low complexity" evidence="1">
    <location>
        <begin position="44"/>
        <end position="53"/>
    </location>
</feature>
<evidence type="ECO:0000313" key="2">
    <source>
        <dbReference type="EMBL" id="GBP59212.1"/>
    </source>
</evidence>
<evidence type="ECO:0000313" key="3">
    <source>
        <dbReference type="Proteomes" id="UP000299102"/>
    </source>
</evidence>
<accession>A0A4C1X8J3</accession>
<keyword evidence="3" id="KW-1185">Reference proteome</keyword>
<evidence type="ECO:0000256" key="1">
    <source>
        <dbReference type="SAM" id="MobiDB-lite"/>
    </source>
</evidence>
<feature type="region of interest" description="Disordered" evidence="1">
    <location>
        <begin position="1"/>
        <end position="95"/>
    </location>
</feature>
<name>A0A4C1X8J3_EUMVA</name>
<proteinExistence type="predicted"/>
<dbReference type="Proteomes" id="UP000299102">
    <property type="component" value="Unassembled WGS sequence"/>
</dbReference>
<gene>
    <name evidence="2" type="ORF">EVAR_54647_1</name>
</gene>
<organism evidence="2 3">
    <name type="scientific">Eumeta variegata</name>
    <name type="common">Bagworm moth</name>
    <name type="synonym">Eumeta japonica</name>
    <dbReference type="NCBI Taxonomy" id="151549"/>
    <lineage>
        <taxon>Eukaryota</taxon>
        <taxon>Metazoa</taxon>
        <taxon>Ecdysozoa</taxon>
        <taxon>Arthropoda</taxon>
        <taxon>Hexapoda</taxon>
        <taxon>Insecta</taxon>
        <taxon>Pterygota</taxon>
        <taxon>Neoptera</taxon>
        <taxon>Endopterygota</taxon>
        <taxon>Lepidoptera</taxon>
        <taxon>Glossata</taxon>
        <taxon>Ditrysia</taxon>
        <taxon>Tineoidea</taxon>
        <taxon>Psychidae</taxon>
        <taxon>Oiketicinae</taxon>
        <taxon>Eumeta</taxon>
    </lineage>
</organism>
<protein>
    <submittedName>
        <fullName evidence="2">Uncharacterized protein</fullName>
    </submittedName>
</protein>
<reference evidence="2 3" key="1">
    <citation type="journal article" date="2019" name="Commun. Biol.">
        <title>The bagworm genome reveals a unique fibroin gene that provides high tensile strength.</title>
        <authorList>
            <person name="Kono N."/>
            <person name="Nakamura H."/>
            <person name="Ohtoshi R."/>
            <person name="Tomita M."/>
            <person name="Numata K."/>
            <person name="Arakawa K."/>
        </authorList>
    </citation>
    <scope>NUCLEOTIDE SEQUENCE [LARGE SCALE GENOMIC DNA]</scope>
</reference>